<comment type="similarity">
    <text evidence="3 12 13">Belongs to the DapA family.</text>
</comment>
<evidence type="ECO:0000256" key="2">
    <source>
        <dbReference type="ARBA" id="ARBA00005120"/>
    </source>
</evidence>
<dbReference type="EMBL" id="VFWZ01000009">
    <property type="protein sequence ID" value="TPN82105.1"/>
    <property type="molecule type" value="Genomic_DNA"/>
</dbReference>
<evidence type="ECO:0000256" key="13">
    <source>
        <dbReference type="PIRNR" id="PIRNR001365"/>
    </source>
</evidence>
<protein>
    <recommendedName>
        <fullName evidence="4 12">4-hydroxy-tetrahydrodipicolinate synthase</fullName>
        <shortName evidence="12">HTPA synthase</shortName>
        <ecNumber evidence="4 12">4.3.3.7</ecNumber>
    </recommendedName>
</protein>
<evidence type="ECO:0000256" key="1">
    <source>
        <dbReference type="ARBA" id="ARBA00003294"/>
    </source>
</evidence>
<dbReference type="InterPro" id="IPR005263">
    <property type="entry name" value="DapA"/>
</dbReference>
<evidence type="ECO:0000256" key="14">
    <source>
        <dbReference type="PIRSR" id="PIRSR001365-1"/>
    </source>
</evidence>
<comment type="caution">
    <text evidence="16">The sequence shown here is derived from an EMBL/GenBank/DDBJ whole genome shotgun (WGS) entry which is preliminary data.</text>
</comment>
<dbReference type="InterPro" id="IPR020625">
    <property type="entry name" value="Schiff_base-form_aldolases_AS"/>
</dbReference>
<dbReference type="UniPathway" id="UPA00034">
    <property type="reaction ID" value="UER00017"/>
</dbReference>
<evidence type="ECO:0000256" key="5">
    <source>
        <dbReference type="ARBA" id="ARBA00022490"/>
    </source>
</evidence>
<comment type="subcellular location">
    <subcellularLocation>
        <location evidence="12">Cytoplasm</location>
    </subcellularLocation>
</comment>
<evidence type="ECO:0000256" key="12">
    <source>
        <dbReference type="HAMAP-Rule" id="MF_00418"/>
    </source>
</evidence>
<evidence type="ECO:0000313" key="17">
    <source>
        <dbReference type="Proteomes" id="UP000315540"/>
    </source>
</evidence>
<feature type="active site" description="Schiff-base intermediate with substrate" evidence="12 14">
    <location>
        <position position="164"/>
    </location>
</feature>
<keyword evidence="8 12" id="KW-0457">Lysine biosynthesis</keyword>
<evidence type="ECO:0000256" key="10">
    <source>
        <dbReference type="ARBA" id="ARBA00023270"/>
    </source>
</evidence>
<comment type="catalytic activity">
    <reaction evidence="11 12">
        <text>L-aspartate 4-semialdehyde + pyruvate = (2S,4S)-4-hydroxy-2,3,4,5-tetrahydrodipicolinate + H2O + H(+)</text>
        <dbReference type="Rhea" id="RHEA:34171"/>
        <dbReference type="ChEBI" id="CHEBI:15361"/>
        <dbReference type="ChEBI" id="CHEBI:15377"/>
        <dbReference type="ChEBI" id="CHEBI:15378"/>
        <dbReference type="ChEBI" id="CHEBI:67139"/>
        <dbReference type="ChEBI" id="CHEBI:537519"/>
        <dbReference type="EC" id="4.3.3.7"/>
    </reaction>
</comment>
<keyword evidence="9 12" id="KW-0456">Lyase</keyword>
<reference evidence="16 17" key="1">
    <citation type="submission" date="2019-06" db="EMBL/GenBank/DDBJ databases">
        <authorList>
            <person name="Meng X."/>
        </authorList>
    </citation>
    <scope>NUCLEOTIDE SEQUENCE [LARGE SCALE GENOMIC DNA]</scope>
    <source>
        <strain evidence="16 17">M625</strain>
    </source>
</reference>
<dbReference type="CDD" id="cd00950">
    <property type="entry name" value="DHDPS"/>
    <property type="match status" value="1"/>
</dbReference>
<dbReference type="PANTHER" id="PTHR12128:SF66">
    <property type="entry name" value="4-HYDROXY-2-OXOGLUTARATE ALDOLASE, MITOCHONDRIAL"/>
    <property type="match status" value="1"/>
</dbReference>
<sequence>MSDFLKGTGVALATPFNVDGTIDYQGVTALVDHCIEGGVEYLVVLGTTAESVTLSKEEKKKLTAHIIEVNNQRLPIVLGIGGNNTNAIISEIKEADLTGVDAILSVVPMYNKPTQKGIYQHYKEINDNTSLPILLYNVPSRTGTNMSAETTLQLAQLEHIVGIKEATSDFSQVLKIIKDKPKDFLVISGDDVLALPLVAAGGNGVISVIGQGFPKEFSEMIRLGLAGDTQNAFDILYGLLPVIDYAFEEGNPAGIKNILKAKNVCDDSVRLPLVSVSDSLSNKIKNFVKNYS</sequence>
<feature type="binding site" evidence="12 15">
    <location>
        <position position="206"/>
    </location>
    <ligand>
        <name>pyruvate</name>
        <dbReference type="ChEBI" id="CHEBI:15361"/>
    </ligand>
</feature>
<dbReference type="PRINTS" id="PR00146">
    <property type="entry name" value="DHPICSNTHASE"/>
</dbReference>
<evidence type="ECO:0000256" key="7">
    <source>
        <dbReference type="ARBA" id="ARBA00022915"/>
    </source>
</evidence>
<proteinExistence type="inferred from homology"/>
<dbReference type="PIRSF" id="PIRSF001365">
    <property type="entry name" value="DHDPS"/>
    <property type="match status" value="1"/>
</dbReference>
<feature type="binding site" evidence="12 15">
    <location>
        <position position="48"/>
    </location>
    <ligand>
        <name>pyruvate</name>
        <dbReference type="ChEBI" id="CHEBI:15361"/>
    </ligand>
</feature>
<dbReference type="SUPFAM" id="SSF51569">
    <property type="entry name" value="Aldolase"/>
    <property type="match status" value="1"/>
</dbReference>
<keyword evidence="17" id="KW-1185">Reference proteome</keyword>
<feature type="site" description="Part of a proton relay during catalysis" evidence="12">
    <location>
        <position position="47"/>
    </location>
</feature>
<organism evidence="16 17">
    <name type="scientific">Aquimarina algicola</name>
    <dbReference type="NCBI Taxonomy" id="2589995"/>
    <lineage>
        <taxon>Bacteria</taxon>
        <taxon>Pseudomonadati</taxon>
        <taxon>Bacteroidota</taxon>
        <taxon>Flavobacteriia</taxon>
        <taxon>Flavobacteriales</taxon>
        <taxon>Flavobacteriaceae</taxon>
        <taxon>Aquimarina</taxon>
    </lineage>
</organism>
<keyword evidence="5 12" id="KW-0963">Cytoplasm</keyword>
<dbReference type="GO" id="GO:0009089">
    <property type="term" value="P:lysine biosynthetic process via diaminopimelate"/>
    <property type="evidence" value="ECO:0007669"/>
    <property type="project" value="UniProtKB-UniRule"/>
</dbReference>
<keyword evidence="10 12" id="KW-0704">Schiff base</keyword>
<name>A0A504J0H8_9FLAO</name>
<keyword evidence="7 12" id="KW-0220">Diaminopimelate biosynthesis</keyword>
<dbReference type="NCBIfam" id="TIGR00674">
    <property type="entry name" value="dapA"/>
    <property type="match status" value="1"/>
</dbReference>
<evidence type="ECO:0000256" key="15">
    <source>
        <dbReference type="PIRSR" id="PIRSR001365-2"/>
    </source>
</evidence>
<dbReference type="OrthoDB" id="9782828at2"/>
<evidence type="ECO:0000256" key="9">
    <source>
        <dbReference type="ARBA" id="ARBA00023239"/>
    </source>
</evidence>
<evidence type="ECO:0000313" key="16">
    <source>
        <dbReference type="EMBL" id="TPN82105.1"/>
    </source>
</evidence>
<comment type="subunit">
    <text evidence="12">Homotetramer; dimer of dimers.</text>
</comment>
<dbReference type="InterPro" id="IPR013785">
    <property type="entry name" value="Aldolase_TIM"/>
</dbReference>
<dbReference type="HAMAP" id="MF_00418">
    <property type="entry name" value="DapA"/>
    <property type="match status" value="1"/>
</dbReference>
<evidence type="ECO:0000256" key="4">
    <source>
        <dbReference type="ARBA" id="ARBA00012086"/>
    </source>
</evidence>
<dbReference type="PROSITE" id="PS00666">
    <property type="entry name" value="DHDPS_2"/>
    <property type="match status" value="1"/>
</dbReference>
<dbReference type="Pfam" id="PF00701">
    <property type="entry name" value="DHDPS"/>
    <property type="match status" value="1"/>
</dbReference>
<comment type="function">
    <text evidence="1 12">Catalyzes the condensation of (S)-aspartate-beta-semialdehyde [(S)-ASA] and pyruvate to 4-hydroxy-tetrahydrodipicolinate (HTPA).</text>
</comment>
<feature type="site" description="Part of a proton relay during catalysis" evidence="12">
    <location>
        <position position="110"/>
    </location>
</feature>
<evidence type="ECO:0000256" key="3">
    <source>
        <dbReference type="ARBA" id="ARBA00007592"/>
    </source>
</evidence>
<dbReference type="RefSeq" id="WP_140596825.1">
    <property type="nucleotide sequence ID" value="NZ_VFWZ01000009.1"/>
</dbReference>
<accession>A0A504J0H8</accession>
<dbReference type="PANTHER" id="PTHR12128">
    <property type="entry name" value="DIHYDRODIPICOLINATE SYNTHASE"/>
    <property type="match status" value="1"/>
</dbReference>
<dbReference type="InterPro" id="IPR002220">
    <property type="entry name" value="DapA-like"/>
</dbReference>
<dbReference type="AlphaFoldDB" id="A0A504J0H8"/>
<comment type="caution">
    <text evidence="12">Was originally thought to be a dihydrodipicolinate synthase (DHDPS), catalyzing the condensation of (S)-aspartate-beta-semialdehyde [(S)-ASA] and pyruvate to dihydrodipicolinate (DHDP). However, it was shown in E.coli that the product of the enzymatic reaction is not dihydrodipicolinate but in fact (4S)-4-hydroxy-2,3,4,5-tetrahydro-(2S)-dipicolinic acid (HTPA), and that the consecutive dehydration reaction leading to DHDP is not spontaneous but catalyzed by DapB.</text>
</comment>
<comment type="pathway">
    <text evidence="2 12">Amino-acid biosynthesis; L-lysine biosynthesis via DAP pathway; (S)-tetrahydrodipicolinate from L-aspartate: step 3/4.</text>
</comment>
<dbReference type="GO" id="GO:0005829">
    <property type="term" value="C:cytosol"/>
    <property type="evidence" value="ECO:0007669"/>
    <property type="project" value="TreeGrafter"/>
</dbReference>
<evidence type="ECO:0000256" key="11">
    <source>
        <dbReference type="ARBA" id="ARBA00047836"/>
    </source>
</evidence>
<feature type="active site" description="Proton donor/acceptor" evidence="12 14">
    <location>
        <position position="136"/>
    </location>
</feature>
<dbReference type="Gene3D" id="3.20.20.70">
    <property type="entry name" value="Aldolase class I"/>
    <property type="match status" value="1"/>
</dbReference>
<gene>
    <name evidence="12" type="primary">dapA</name>
    <name evidence="16" type="ORF">FHK87_22015</name>
</gene>
<evidence type="ECO:0000256" key="6">
    <source>
        <dbReference type="ARBA" id="ARBA00022605"/>
    </source>
</evidence>
<dbReference type="GO" id="GO:0008840">
    <property type="term" value="F:4-hydroxy-tetrahydrodipicolinate synthase activity"/>
    <property type="evidence" value="ECO:0007669"/>
    <property type="project" value="UniProtKB-UniRule"/>
</dbReference>
<keyword evidence="6 12" id="KW-0028">Amino-acid biosynthesis</keyword>
<dbReference type="SMART" id="SM01130">
    <property type="entry name" value="DHDPS"/>
    <property type="match status" value="1"/>
</dbReference>
<dbReference type="EC" id="4.3.3.7" evidence="4 12"/>
<evidence type="ECO:0000256" key="8">
    <source>
        <dbReference type="ARBA" id="ARBA00023154"/>
    </source>
</evidence>
<dbReference type="Proteomes" id="UP000315540">
    <property type="component" value="Unassembled WGS sequence"/>
</dbReference>
<dbReference type="GO" id="GO:0019877">
    <property type="term" value="P:diaminopimelate biosynthetic process"/>
    <property type="evidence" value="ECO:0007669"/>
    <property type="project" value="UniProtKB-UniRule"/>
</dbReference>